<protein>
    <submittedName>
        <fullName evidence="6">RTM1</fullName>
    </submittedName>
</protein>
<evidence type="ECO:0000313" key="6">
    <source>
        <dbReference type="EMBL" id="KAF4435816.1"/>
    </source>
</evidence>
<keyword evidence="7" id="KW-1185">Reference proteome</keyword>
<reference evidence="6 7" key="1">
    <citation type="submission" date="2020-01" db="EMBL/GenBank/DDBJ databases">
        <title>Identification and distribution of gene clusters putatively required for synthesis of sphingolipid metabolism inhibitors in phylogenetically diverse species of the filamentous fungus Fusarium.</title>
        <authorList>
            <person name="Kim H.-S."/>
            <person name="Busman M."/>
            <person name="Brown D.W."/>
            <person name="Divon H."/>
            <person name="Uhlig S."/>
            <person name="Proctor R.H."/>
        </authorList>
    </citation>
    <scope>NUCLEOTIDE SEQUENCE [LARGE SCALE GENOMIC DNA]</scope>
    <source>
        <strain evidence="6 7">NRRL 13308</strain>
    </source>
</reference>
<feature type="transmembrane region" description="Helical" evidence="5">
    <location>
        <begin position="6"/>
        <end position="28"/>
    </location>
</feature>
<organism evidence="6 7">
    <name type="scientific">Fusarium acutatum</name>
    <dbReference type="NCBI Taxonomy" id="78861"/>
    <lineage>
        <taxon>Eukaryota</taxon>
        <taxon>Fungi</taxon>
        <taxon>Dikarya</taxon>
        <taxon>Ascomycota</taxon>
        <taxon>Pezizomycotina</taxon>
        <taxon>Sordariomycetes</taxon>
        <taxon>Hypocreomycetidae</taxon>
        <taxon>Hypocreales</taxon>
        <taxon>Nectriaceae</taxon>
        <taxon>Fusarium</taxon>
        <taxon>Fusarium fujikuroi species complex</taxon>
    </lineage>
</organism>
<dbReference type="OrthoDB" id="3358017at2759"/>
<name>A0A8H4JPR7_9HYPO</name>
<keyword evidence="4 5" id="KW-0472">Membrane</keyword>
<comment type="subcellular location">
    <subcellularLocation>
        <location evidence="1">Membrane</location>
        <topology evidence="1">Multi-pass membrane protein</topology>
    </subcellularLocation>
</comment>
<evidence type="ECO:0000256" key="5">
    <source>
        <dbReference type="SAM" id="Phobius"/>
    </source>
</evidence>
<evidence type="ECO:0000256" key="4">
    <source>
        <dbReference type="ARBA" id="ARBA00023136"/>
    </source>
</evidence>
<dbReference type="InterPro" id="IPR007568">
    <property type="entry name" value="RTA1"/>
</dbReference>
<proteinExistence type="predicted"/>
<dbReference type="PANTHER" id="PTHR31465:SF1">
    <property type="entry name" value="PROTEIN RTA1-RELATED"/>
    <property type="match status" value="1"/>
</dbReference>
<feature type="transmembrane region" description="Helical" evidence="5">
    <location>
        <begin position="135"/>
        <end position="153"/>
    </location>
</feature>
<feature type="transmembrane region" description="Helical" evidence="5">
    <location>
        <begin position="40"/>
        <end position="65"/>
    </location>
</feature>
<dbReference type="AlphaFoldDB" id="A0A8H4JPR7"/>
<accession>A0A8H4JPR7</accession>
<dbReference type="EMBL" id="JAADJF010000165">
    <property type="protein sequence ID" value="KAF4435816.1"/>
    <property type="molecule type" value="Genomic_DNA"/>
</dbReference>
<gene>
    <name evidence="6" type="ORF">FACUT_6881</name>
</gene>
<feature type="transmembrane region" description="Helical" evidence="5">
    <location>
        <begin position="173"/>
        <end position="191"/>
    </location>
</feature>
<evidence type="ECO:0000313" key="7">
    <source>
        <dbReference type="Proteomes" id="UP000536711"/>
    </source>
</evidence>
<keyword evidence="2 5" id="KW-0812">Transmembrane</keyword>
<evidence type="ECO:0000256" key="3">
    <source>
        <dbReference type="ARBA" id="ARBA00022989"/>
    </source>
</evidence>
<dbReference type="GO" id="GO:0016020">
    <property type="term" value="C:membrane"/>
    <property type="evidence" value="ECO:0007669"/>
    <property type="project" value="UniProtKB-SubCell"/>
</dbReference>
<keyword evidence="3 5" id="KW-1133">Transmembrane helix</keyword>
<evidence type="ECO:0000256" key="1">
    <source>
        <dbReference type="ARBA" id="ARBA00004141"/>
    </source>
</evidence>
<evidence type="ECO:0000256" key="2">
    <source>
        <dbReference type="ARBA" id="ARBA00022692"/>
    </source>
</evidence>
<dbReference type="Pfam" id="PF04479">
    <property type="entry name" value="RTA1"/>
    <property type="match status" value="1"/>
</dbReference>
<sequence length="235" mass="26701">MQSVLILIAPALFAASIYMILGRIILLTEGEHHSLIRRKWLTKIFVFGDVASFMLQSSGMMLVFVRMIDRNADFSGGGLMAIADLSKMGEKIIVGGLFVQLFFFGCFILVSAVFHIRMHRDPTPKSLESRVRWQTYLATLYVTGILIWVRSLFRVVEFIEGNDGHLMRSEVWVFVFDGMLMLLVLVWMNWFHPGEIGLLIRGERSITNGLELVKMGGPGRKRLDTMESLSSEHNV</sequence>
<feature type="transmembrane region" description="Helical" evidence="5">
    <location>
        <begin position="92"/>
        <end position="114"/>
    </location>
</feature>
<dbReference type="Proteomes" id="UP000536711">
    <property type="component" value="Unassembled WGS sequence"/>
</dbReference>
<dbReference type="PANTHER" id="PTHR31465">
    <property type="entry name" value="PROTEIN RTA1-RELATED"/>
    <property type="match status" value="1"/>
</dbReference>
<comment type="caution">
    <text evidence="6">The sequence shown here is derived from an EMBL/GenBank/DDBJ whole genome shotgun (WGS) entry which is preliminary data.</text>
</comment>